<keyword evidence="2" id="KW-0378">Hydrolase</keyword>
<dbReference type="InterPro" id="IPR029058">
    <property type="entry name" value="AB_hydrolase_fold"/>
</dbReference>
<reference evidence="3" key="1">
    <citation type="submission" date="2016-10" db="EMBL/GenBank/DDBJ databases">
        <authorList>
            <person name="Varghese N."/>
            <person name="Submissions S."/>
        </authorList>
    </citation>
    <scope>NUCLEOTIDE SEQUENCE [LARGE SCALE GENOMIC DNA]</scope>
    <source>
        <strain evidence="3">DSM 123</strain>
    </source>
</reference>
<evidence type="ECO:0000313" key="3">
    <source>
        <dbReference type="Proteomes" id="UP000199615"/>
    </source>
</evidence>
<dbReference type="EMBL" id="FODT01000007">
    <property type="protein sequence ID" value="SEP02276.1"/>
    <property type="molecule type" value="Genomic_DNA"/>
</dbReference>
<proteinExistence type="predicted"/>
<accession>A0A1H8UGQ2</accession>
<dbReference type="Pfam" id="PF09994">
    <property type="entry name" value="T6SS_Tle1-like_cat"/>
    <property type="match status" value="1"/>
</dbReference>
<dbReference type="GO" id="GO:0016787">
    <property type="term" value="F:hydrolase activity"/>
    <property type="evidence" value="ECO:0007669"/>
    <property type="project" value="UniProtKB-KW"/>
</dbReference>
<dbReference type="AlphaFoldDB" id="A0A1H8UGQ2"/>
<dbReference type="PANTHER" id="PTHR33840:SF1">
    <property type="entry name" value="TLE1 PHOSPHOLIPASE DOMAIN-CONTAINING PROTEIN"/>
    <property type="match status" value="1"/>
</dbReference>
<name>A0A1H8UGQ2_9BRAD</name>
<feature type="domain" description="T6SS Phospholipase effector Tle1-like catalytic" evidence="1">
    <location>
        <begin position="12"/>
        <end position="280"/>
    </location>
</feature>
<dbReference type="OrthoDB" id="4378831at2"/>
<dbReference type="PANTHER" id="PTHR33840">
    <property type="match status" value="1"/>
</dbReference>
<sequence length="394" mass="43952">MTGELAGDQPKKRIALFLDGTWNTTNDNTNVWRLRALTAPVGADRVRQSIYYNAGLGTQVGSKVRGGMFGVGIDEILLETYQWLVENYNDGDDIFIFGFSRGSYTARSLSGFVSRCGVLKPGGPLSIKQLYDRYRLGLTVPSIERLLNHPPKNPTLEEEWLVRYSRFVNIKFLGVFDTVGSLGVPVGISRFRKSHSFLNTSLRTPNIAAAHALAIDEHRPDFAPTLWTRSVPKDPNADQPRAPRSLAEAEQRWFVGAHANVGGGYSNDLLSQRPFAWMMKRAAAQGLSFRSDVDQFSPTIKSPVIDSYGSFLGGFYRYLQREYQRPIGADPIDSGTAVESPINETIDSSVFERWQSDETYRPKNLSTWAERNKADLTRISGSVRADDLSQVPSD</sequence>
<dbReference type="InterPro" id="IPR018712">
    <property type="entry name" value="Tle1-like_cat"/>
</dbReference>
<protein>
    <submittedName>
        <fullName evidence="2">Uncharacterized alpha/beta hydrolase domain</fullName>
    </submittedName>
</protein>
<evidence type="ECO:0000313" key="2">
    <source>
        <dbReference type="EMBL" id="SEP02276.1"/>
    </source>
</evidence>
<gene>
    <name evidence="2" type="ORF">SAMN05444123_10740</name>
</gene>
<evidence type="ECO:0000259" key="1">
    <source>
        <dbReference type="Pfam" id="PF09994"/>
    </source>
</evidence>
<dbReference type="Proteomes" id="UP000199615">
    <property type="component" value="Unassembled WGS sequence"/>
</dbReference>
<dbReference type="SUPFAM" id="SSF53474">
    <property type="entry name" value="alpha/beta-Hydrolases"/>
    <property type="match status" value="1"/>
</dbReference>
<organism evidence="2 3">
    <name type="scientific">Rhodopseudomonas pseudopalustris</name>
    <dbReference type="NCBI Taxonomy" id="1513892"/>
    <lineage>
        <taxon>Bacteria</taxon>
        <taxon>Pseudomonadati</taxon>
        <taxon>Pseudomonadota</taxon>
        <taxon>Alphaproteobacteria</taxon>
        <taxon>Hyphomicrobiales</taxon>
        <taxon>Nitrobacteraceae</taxon>
        <taxon>Rhodopseudomonas</taxon>
    </lineage>
</organism>
<dbReference type="RefSeq" id="WP_092684687.1">
    <property type="nucleotide sequence ID" value="NZ_FODT01000007.1"/>
</dbReference>
<keyword evidence="3" id="KW-1185">Reference proteome</keyword>